<dbReference type="AlphaFoldDB" id="A0A915IY68"/>
<accession>A0A915IY68</accession>
<dbReference type="WBParaSite" id="nRc.2.0.1.t19045-RA">
    <property type="protein sequence ID" value="nRc.2.0.1.t19045-RA"/>
    <property type="gene ID" value="nRc.2.0.1.g19045"/>
</dbReference>
<sequence>MREYIRDYISNPMRRTADFICIVHNMGREDVEYKGLMRMSTYGPTGAMIRDCTSAIGQRRPKRDMNSFCRDLFEDDE</sequence>
<evidence type="ECO:0000313" key="2">
    <source>
        <dbReference type="WBParaSite" id="nRc.2.0.1.t19045-RA"/>
    </source>
</evidence>
<dbReference type="Proteomes" id="UP000887565">
    <property type="component" value="Unplaced"/>
</dbReference>
<reference evidence="2" key="1">
    <citation type="submission" date="2022-11" db="UniProtKB">
        <authorList>
            <consortium name="WormBaseParasite"/>
        </authorList>
    </citation>
    <scope>IDENTIFICATION</scope>
</reference>
<evidence type="ECO:0000313" key="1">
    <source>
        <dbReference type="Proteomes" id="UP000887565"/>
    </source>
</evidence>
<protein>
    <submittedName>
        <fullName evidence="2">Uncharacterized protein</fullName>
    </submittedName>
</protein>
<organism evidence="1 2">
    <name type="scientific">Romanomermis culicivorax</name>
    <name type="common">Nematode worm</name>
    <dbReference type="NCBI Taxonomy" id="13658"/>
    <lineage>
        <taxon>Eukaryota</taxon>
        <taxon>Metazoa</taxon>
        <taxon>Ecdysozoa</taxon>
        <taxon>Nematoda</taxon>
        <taxon>Enoplea</taxon>
        <taxon>Dorylaimia</taxon>
        <taxon>Mermithida</taxon>
        <taxon>Mermithoidea</taxon>
        <taxon>Mermithidae</taxon>
        <taxon>Romanomermis</taxon>
    </lineage>
</organism>
<proteinExistence type="predicted"/>
<name>A0A915IY68_ROMCU</name>
<keyword evidence="1" id="KW-1185">Reference proteome</keyword>